<sequence>MSLTSFLYVMCLAGAGQSGGSQTGEDSEVQSHRVMMKKEVHTKTTIGADGREETSVREDSQVQQENEPPEELRESMQEIINQFMSSDPEPAKLPPSEPSREDQV</sequence>
<evidence type="ECO:0000313" key="4">
    <source>
        <dbReference type="Proteomes" id="UP000762676"/>
    </source>
</evidence>
<dbReference type="Proteomes" id="UP000762676">
    <property type="component" value="Unassembled WGS sequence"/>
</dbReference>
<organism evidence="3 4">
    <name type="scientific">Elysia marginata</name>
    <dbReference type="NCBI Taxonomy" id="1093978"/>
    <lineage>
        <taxon>Eukaryota</taxon>
        <taxon>Metazoa</taxon>
        <taxon>Spiralia</taxon>
        <taxon>Lophotrochozoa</taxon>
        <taxon>Mollusca</taxon>
        <taxon>Gastropoda</taxon>
        <taxon>Heterobranchia</taxon>
        <taxon>Euthyneura</taxon>
        <taxon>Panpulmonata</taxon>
        <taxon>Sacoglossa</taxon>
        <taxon>Placobranchoidea</taxon>
        <taxon>Plakobranchidae</taxon>
        <taxon>Elysia</taxon>
    </lineage>
</organism>
<feature type="signal peptide" evidence="2">
    <location>
        <begin position="1"/>
        <end position="18"/>
    </location>
</feature>
<proteinExistence type="predicted"/>
<evidence type="ECO:0000313" key="3">
    <source>
        <dbReference type="EMBL" id="GFR85137.1"/>
    </source>
</evidence>
<name>A0AAV4GHF0_9GAST</name>
<feature type="region of interest" description="Disordered" evidence="1">
    <location>
        <begin position="14"/>
        <end position="104"/>
    </location>
</feature>
<keyword evidence="4" id="KW-1185">Reference proteome</keyword>
<feature type="compositionally biased region" description="Basic and acidic residues" evidence="1">
    <location>
        <begin position="49"/>
        <end position="60"/>
    </location>
</feature>
<reference evidence="3 4" key="1">
    <citation type="journal article" date="2021" name="Elife">
        <title>Chloroplast acquisition without the gene transfer in kleptoplastic sea slugs, Plakobranchus ocellatus.</title>
        <authorList>
            <person name="Maeda T."/>
            <person name="Takahashi S."/>
            <person name="Yoshida T."/>
            <person name="Shimamura S."/>
            <person name="Takaki Y."/>
            <person name="Nagai Y."/>
            <person name="Toyoda A."/>
            <person name="Suzuki Y."/>
            <person name="Arimoto A."/>
            <person name="Ishii H."/>
            <person name="Satoh N."/>
            <person name="Nishiyama T."/>
            <person name="Hasebe M."/>
            <person name="Maruyama T."/>
            <person name="Minagawa J."/>
            <person name="Obokata J."/>
            <person name="Shigenobu S."/>
        </authorList>
    </citation>
    <scope>NUCLEOTIDE SEQUENCE [LARGE SCALE GENOMIC DNA]</scope>
</reference>
<dbReference type="AlphaFoldDB" id="A0AAV4GHF0"/>
<feature type="chain" id="PRO_5043551195" evidence="2">
    <location>
        <begin position="19"/>
        <end position="104"/>
    </location>
</feature>
<keyword evidence="2" id="KW-0732">Signal</keyword>
<accession>A0AAV4GHF0</accession>
<evidence type="ECO:0000256" key="1">
    <source>
        <dbReference type="SAM" id="MobiDB-lite"/>
    </source>
</evidence>
<protein>
    <submittedName>
        <fullName evidence="3">Uncharacterized protein</fullName>
    </submittedName>
</protein>
<gene>
    <name evidence="3" type="ORF">ElyMa_006019800</name>
</gene>
<dbReference type="EMBL" id="BMAT01012071">
    <property type="protein sequence ID" value="GFR85137.1"/>
    <property type="molecule type" value="Genomic_DNA"/>
</dbReference>
<comment type="caution">
    <text evidence="3">The sequence shown here is derived from an EMBL/GenBank/DDBJ whole genome shotgun (WGS) entry which is preliminary data.</text>
</comment>
<evidence type="ECO:0000256" key="2">
    <source>
        <dbReference type="SAM" id="SignalP"/>
    </source>
</evidence>